<sequence>MKKRDKFIVGTVVGGAIGSIIALMFAPKSGKETRKDIRDSSQKLIQKTSEFGDQVQKSSKSLFGIVRRWWAGK</sequence>
<dbReference type="AlphaFoldDB" id="A0A1F4XMM3"/>
<dbReference type="STRING" id="1817814.A2V81_02315"/>
<dbReference type="Pfam" id="PF12732">
    <property type="entry name" value="YtxH"/>
    <property type="match status" value="1"/>
</dbReference>
<name>A0A1F4XMM3_9BACT</name>
<dbReference type="EMBL" id="MEWR01000008">
    <property type="protein sequence ID" value="OGC82343.1"/>
    <property type="molecule type" value="Genomic_DNA"/>
</dbReference>
<keyword evidence="1" id="KW-0472">Membrane</keyword>
<proteinExistence type="predicted"/>
<evidence type="ECO:0008006" key="4">
    <source>
        <dbReference type="Google" id="ProtNLM"/>
    </source>
</evidence>
<dbReference type="PANTHER" id="PTHR35792">
    <property type="entry name" value="GENERAL STRESS PROTEIN"/>
    <property type="match status" value="1"/>
</dbReference>
<evidence type="ECO:0000313" key="3">
    <source>
        <dbReference type="Proteomes" id="UP000177614"/>
    </source>
</evidence>
<keyword evidence="1" id="KW-1133">Transmembrane helix</keyword>
<organism evidence="2 3">
    <name type="scientific">Candidatus Abawacabacteria bacterium RBG_16_42_10</name>
    <dbReference type="NCBI Taxonomy" id="1817814"/>
    <lineage>
        <taxon>Bacteria</taxon>
        <taxon>Candidatus Abawacaibacteriota</taxon>
    </lineage>
</organism>
<dbReference type="InterPro" id="IPR052928">
    <property type="entry name" value="Desiccation-related_membrane"/>
</dbReference>
<dbReference type="PANTHER" id="PTHR35792:SF1">
    <property type="entry name" value="SLL0268 PROTEIN"/>
    <property type="match status" value="1"/>
</dbReference>
<evidence type="ECO:0000256" key="1">
    <source>
        <dbReference type="SAM" id="Phobius"/>
    </source>
</evidence>
<protein>
    <recommendedName>
        <fullName evidence="4">Gas vesicle protein</fullName>
    </recommendedName>
</protein>
<dbReference type="Proteomes" id="UP000177614">
    <property type="component" value="Unassembled WGS sequence"/>
</dbReference>
<evidence type="ECO:0000313" key="2">
    <source>
        <dbReference type="EMBL" id="OGC82343.1"/>
    </source>
</evidence>
<feature type="transmembrane region" description="Helical" evidence="1">
    <location>
        <begin position="7"/>
        <end position="26"/>
    </location>
</feature>
<keyword evidence="1" id="KW-0812">Transmembrane</keyword>
<dbReference type="InterPro" id="IPR024623">
    <property type="entry name" value="YtxH"/>
</dbReference>
<reference evidence="2 3" key="1">
    <citation type="journal article" date="2016" name="Nat. Commun.">
        <title>Thousands of microbial genomes shed light on interconnected biogeochemical processes in an aquifer system.</title>
        <authorList>
            <person name="Anantharaman K."/>
            <person name="Brown C.T."/>
            <person name="Hug L.A."/>
            <person name="Sharon I."/>
            <person name="Castelle C.J."/>
            <person name="Probst A.J."/>
            <person name="Thomas B.C."/>
            <person name="Singh A."/>
            <person name="Wilkins M.J."/>
            <person name="Karaoz U."/>
            <person name="Brodie E.L."/>
            <person name="Williams K.H."/>
            <person name="Hubbard S.S."/>
            <person name="Banfield J.F."/>
        </authorList>
    </citation>
    <scope>NUCLEOTIDE SEQUENCE [LARGE SCALE GENOMIC DNA]</scope>
</reference>
<accession>A0A1F4XMM3</accession>
<comment type="caution">
    <text evidence="2">The sequence shown here is derived from an EMBL/GenBank/DDBJ whole genome shotgun (WGS) entry which is preliminary data.</text>
</comment>
<gene>
    <name evidence="2" type="ORF">A2V81_02315</name>
</gene>